<organism evidence="1 2">
    <name type="scientific">Brachybacterium conglomeratum</name>
    <dbReference type="NCBI Taxonomy" id="47846"/>
    <lineage>
        <taxon>Bacteria</taxon>
        <taxon>Bacillati</taxon>
        <taxon>Actinomycetota</taxon>
        <taxon>Actinomycetes</taxon>
        <taxon>Micrococcales</taxon>
        <taxon>Dermabacteraceae</taxon>
        <taxon>Brachybacterium</taxon>
    </lineage>
</organism>
<gene>
    <name evidence="1" type="ORF">BCONGLO52_12360</name>
</gene>
<evidence type="ECO:0000313" key="1">
    <source>
        <dbReference type="EMBL" id="GLI30395.1"/>
    </source>
</evidence>
<evidence type="ECO:0000313" key="2">
    <source>
        <dbReference type="Proteomes" id="UP001144451"/>
    </source>
</evidence>
<accession>A0ABQ5RER4</accession>
<name>A0ABQ5RER4_9MICO</name>
<reference evidence="1" key="1">
    <citation type="submission" date="2022-12" db="EMBL/GenBank/DDBJ databases">
        <title>Reference genome sequencing for broad-spectrum identification of bacterial and archaeal isolates by mass spectrometry.</title>
        <authorList>
            <person name="Sekiguchi Y."/>
            <person name="Tourlousse D.M."/>
        </authorList>
    </citation>
    <scope>NUCLEOTIDE SEQUENCE</scope>
    <source>
        <strain evidence="1">5-2</strain>
    </source>
</reference>
<dbReference type="Proteomes" id="UP001144451">
    <property type="component" value="Unassembled WGS sequence"/>
</dbReference>
<comment type="caution">
    <text evidence="1">The sequence shown here is derived from an EMBL/GenBank/DDBJ whole genome shotgun (WGS) entry which is preliminary data.</text>
</comment>
<dbReference type="GeneID" id="78121567"/>
<protein>
    <submittedName>
        <fullName evidence="1">Uncharacterized protein</fullName>
    </submittedName>
</protein>
<keyword evidence="2" id="KW-1185">Reference proteome</keyword>
<proteinExistence type="predicted"/>
<dbReference type="EMBL" id="BSDQ01000001">
    <property type="protein sequence ID" value="GLI30395.1"/>
    <property type="molecule type" value="Genomic_DNA"/>
</dbReference>
<dbReference type="RefSeq" id="WP_126987648.1">
    <property type="nucleotide sequence ID" value="NZ_BSDQ01000001.1"/>
</dbReference>
<sequence length="234" mass="25437">MATNAAKELLALIDTWKHEVSGANPSVLTQRGTSTRLGDSLWKNELAAVRLLLEIEAFIEAEEDTHEYAEFVNELRHFVFVPEQGWAQGPVKLRGSTRLGLVQLGKLMTHSPARSLSLTPLQIEAIQEALDECEKILDPVTVGQDYGLQHLREVIRHLKQLLEGDDVDFEAVRAASYEAVGLVAIHARDLPTEKRDRLASAVWSVIVPFASGTAAGASGNLISAALSGILQIGA</sequence>